<dbReference type="Gene3D" id="3.40.640.10">
    <property type="entry name" value="Type I PLP-dependent aspartate aminotransferase-like (Major domain)"/>
    <property type="match status" value="1"/>
</dbReference>
<dbReference type="EMBL" id="JAQQWL010000017">
    <property type="protein sequence ID" value="KAK8037180.1"/>
    <property type="molecule type" value="Genomic_DNA"/>
</dbReference>
<keyword evidence="3" id="KW-0032">Aminotransferase</keyword>
<comment type="caution">
    <text evidence="3">The sequence shown here is derived from an EMBL/GenBank/DDBJ whole genome shotgun (WGS) entry which is preliminary data.</text>
</comment>
<dbReference type="PANTHER" id="PTHR43094:SF1">
    <property type="entry name" value="AMINOTRANSFERASE CLASS-III"/>
    <property type="match status" value="1"/>
</dbReference>
<dbReference type="Proteomes" id="UP001480595">
    <property type="component" value="Unassembled WGS sequence"/>
</dbReference>
<keyword evidence="3" id="KW-0496">Mitochondrion</keyword>
<keyword evidence="2" id="KW-0663">Pyridoxal phosphate</keyword>
<dbReference type="RefSeq" id="XP_066707719.1">
    <property type="nucleotide sequence ID" value="NW_027117415.1"/>
</dbReference>
<evidence type="ECO:0000313" key="3">
    <source>
        <dbReference type="EMBL" id="KAK8037180.1"/>
    </source>
</evidence>
<evidence type="ECO:0000256" key="2">
    <source>
        <dbReference type="ARBA" id="ARBA00022898"/>
    </source>
</evidence>
<dbReference type="GO" id="GO:0008483">
    <property type="term" value="F:transaminase activity"/>
    <property type="evidence" value="ECO:0007669"/>
    <property type="project" value="UniProtKB-KW"/>
</dbReference>
<dbReference type="InterPro" id="IPR015422">
    <property type="entry name" value="PyrdxlP-dep_Trfase_small"/>
</dbReference>
<evidence type="ECO:0000256" key="1">
    <source>
        <dbReference type="ARBA" id="ARBA00008954"/>
    </source>
</evidence>
<dbReference type="PANTHER" id="PTHR43094">
    <property type="entry name" value="AMINOTRANSFERASE"/>
    <property type="match status" value="1"/>
</dbReference>
<dbReference type="InterPro" id="IPR015421">
    <property type="entry name" value="PyrdxlP-dep_Trfase_major"/>
</dbReference>
<sequence length="161" mass="17876">MTSWPGIAQTSSEYTFLRDLRKVYPQILSGKGNYLTTKDGREVFDACSGAAVSCLGVANQRVIEAIHKQLKSGTPYLASSFWANDVVEDLSKELIQGTNNQMGRVYLTGSGSEAMEAAIKLSRQYFYEQDPKTPRVNFIARKNSYHGNTLGACCRERVVHV</sequence>
<protein>
    <submittedName>
        <fullName evidence="3">Aminotransferase</fullName>
    </submittedName>
</protein>
<dbReference type="InterPro" id="IPR005814">
    <property type="entry name" value="Aminotrans_3"/>
</dbReference>
<evidence type="ECO:0000313" key="4">
    <source>
        <dbReference type="Proteomes" id="UP001480595"/>
    </source>
</evidence>
<proteinExistence type="inferred from homology"/>
<reference evidence="3 4" key="1">
    <citation type="submission" date="2023-01" db="EMBL/GenBank/DDBJ databases">
        <title>Analysis of 21 Apiospora genomes using comparative genomics revels a genus with tremendous synthesis potential of carbohydrate active enzymes and secondary metabolites.</title>
        <authorList>
            <person name="Sorensen T."/>
        </authorList>
    </citation>
    <scope>NUCLEOTIDE SEQUENCE [LARGE SCALE GENOMIC DNA]</scope>
    <source>
        <strain evidence="3 4">CBS 135458</strain>
    </source>
</reference>
<organism evidence="3 4">
    <name type="scientific">Apiospora phragmitis</name>
    <dbReference type="NCBI Taxonomy" id="2905665"/>
    <lineage>
        <taxon>Eukaryota</taxon>
        <taxon>Fungi</taxon>
        <taxon>Dikarya</taxon>
        <taxon>Ascomycota</taxon>
        <taxon>Pezizomycotina</taxon>
        <taxon>Sordariomycetes</taxon>
        <taxon>Xylariomycetidae</taxon>
        <taxon>Amphisphaeriales</taxon>
        <taxon>Apiosporaceae</taxon>
        <taxon>Apiospora</taxon>
    </lineage>
</organism>
<comment type="similarity">
    <text evidence="1">Belongs to the class-III pyridoxal-phosphate-dependent aminotransferase family.</text>
</comment>
<dbReference type="GeneID" id="92099672"/>
<accession>A0ABR1SS87</accession>
<dbReference type="Gene3D" id="3.90.1150.10">
    <property type="entry name" value="Aspartate Aminotransferase, domain 1"/>
    <property type="match status" value="1"/>
</dbReference>
<dbReference type="InterPro" id="IPR015424">
    <property type="entry name" value="PyrdxlP-dep_Trfase"/>
</dbReference>
<dbReference type="SUPFAM" id="SSF53383">
    <property type="entry name" value="PLP-dependent transferases"/>
    <property type="match status" value="1"/>
</dbReference>
<keyword evidence="4" id="KW-1185">Reference proteome</keyword>
<gene>
    <name evidence="3" type="ORF">PG994_015200</name>
</gene>
<name>A0ABR1SS87_9PEZI</name>
<geneLocation type="mitochondrion" evidence="3"/>
<dbReference type="Pfam" id="PF00202">
    <property type="entry name" value="Aminotran_3"/>
    <property type="match status" value="1"/>
</dbReference>
<keyword evidence="3" id="KW-0808">Transferase</keyword>